<sequence length="197" mass="22966">MSRNPLVPLYFLLVVLSIALTVEGENFWYSNCDIIQNQLANINGQIDQQTSYYHLKRFDRSITTSDRLRDLLYTIQTWRQSFDLSINRMQTLLYSKQQELTIPRGYYEPLTDSFEKVFQKLDDRNALQQNDLSVRLNEIKILQQQKQTAIQELQSVNDNKTSVKKELAAMNKIISDLTTYKQKLEAKINGNPPAVRG</sequence>
<dbReference type="EMBL" id="GGFM01011424">
    <property type="protein sequence ID" value="MBW32175.1"/>
    <property type="molecule type" value="Transcribed_RNA"/>
</dbReference>
<proteinExistence type="predicted"/>
<name>A0A2M3ZUK4_9DIPT</name>
<keyword evidence="1" id="KW-0175">Coiled coil</keyword>
<dbReference type="Gene3D" id="1.20.5.340">
    <property type="match status" value="1"/>
</dbReference>
<accession>A0A2M3ZUK4</accession>
<reference evidence="3" key="1">
    <citation type="submission" date="2018-01" db="EMBL/GenBank/DDBJ databases">
        <title>An insight into the sialome of Amazonian anophelines.</title>
        <authorList>
            <person name="Ribeiro J.M."/>
            <person name="Scarpassa V."/>
            <person name="Calvo E."/>
        </authorList>
    </citation>
    <scope>NUCLEOTIDE SEQUENCE</scope>
    <source>
        <tissue evidence="3">Salivary glands</tissue>
    </source>
</reference>
<protein>
    <submittedName>
        <fullName evidence="3">Putative secreted peptide</fullName>
    </submittedName>
</protein>
<organism evidence="3">
    <name type="scientific">Anopheles braziliensis</name>
    <dbReference type="NCBI Taxonomy" id="58242"/>
    <lineage>
        <taxon>Eukaryota</taxon>
        <taxon>Metazoa</taxon>
        <taxon>Ecdysozoa</taxon>
        <taxon>Arthropoda</taxon>
        <taxon>Hexapoda</taxon>
        <taxon>Insecta</taxon>
        <taxon>Pterygota</taxon>
        <taxon>Neoptera</taxon>
        <taxon>Endopterygota</taxon>
        <taxon>Diptera</taxon>
        <taxon>Nematocera</taxon>
        <taxon>Culicoidea</taxon>
        <taxon>Culicidae</taxon>
        <taxon>Anophelinae</taxon>
        <taxon>Anopheles</taxon>
    </lineage>
</organism>
<feature type="chain" id="PRO_5014947600" evidence="2">
    <location>
        <begin position="25"/>
        <end position="197"/>
    </location>
</feature>
<dbReference type="AlphaFoldDB" id="A0A2M3ZUK4"/>
<keyword evidence="2" id="KW-0732">Signal</keyword>
<evidence type="ECO:0000256" key="1">
    <source>
        <dbReference type="SAM" id="Coils"/>
    </source>
</evidence>
<evidence type="ECO:0000313" key="3">
    <source>
        <dbReference type="EMBL" id="MBW32175.1"/>
    </source>
</evidence>
<feature type="coiled-coil region" evidence="1">
    <location>
        <begin position="139"/>
        <end position="166"/>
    </location>
</feature>
<feature type="signal peptide" evidence="2">
    <location>
        <begin position="1"/>
        <end position="24"/>
    </location>
</feature>
<evidence type="ECO:0000256" key="2">
    <source>
        <dbReference type="SAM" id="SignalP"/>
    </source>
</evidence>